<dbReference type="RefSeq" id="WP_416205697.1">
    <property type="nucleotide sequence ID" value="NZ_JBBKTX010000008.1"/>
</dbReference>
<dbReference type="PANTHER" id="PTHR43808:SF1">
    <property type="entry name" value="ACETYLORNITHINE DEACETYLASE"/>
    <property type="match status" value="1"/>
</dbReference>
<dbReference type="Gene3D" id="3.30.70.360">
    <property type="match status" value="1"/>
</dbReference>
<dbReference type="InterPro" id="IPR011650">
    <property type="entry name" value="Peptidase_M20_dimer"/>
</dbReference>
<gene>
    <name evidence="5" type="primary">argE</name>
    <name evidence="5" type="ORF">WG929_08365</name>
</gene>
<dbReference type="InterPro" id="IPR002933">
    <property type="entry name" value="Peptidase_M20"/>
</dbReference>
<keyword evidence="3" id="KW-0170">Cobalt</keyword>
<dbReference type="NCBIfam" id="NF003474">
    <property type="entry name" value="PRK05111.1"/>
    <property type="match status" value="1"/>
</dbReference>
<feature type="domain" description="Peptidase M20 dimerisation" evidence="4">
    <location>
        <begin position="181"/>
        <end position="290"/>
    </location>
</feature>
<sequence length="390" mass="42380">MSNSVKKVPTFVESLATLVGHNSISSVLPQYDQSNLAVIQSLADWFETLGFATEILPVADNPGKANLLATRGTGDGGLVLSGHTDTVPCNPERWISDPFTLTERDGRLYGLGTCDMKGFFSLVLEAVQAFHSSDFKQPLMILATADEESSMCGARDLSRQGRLKGRYAVVGEPTSLRPIRMHKGIIMESVRLTGRAGHSSNPALGINSIDAMHDVIGELKNLRQELAAQYSNAHFTVSVPTLNFGCIHGGDNPNRICGSCELAFDLRALPGMSNDDLRHEIRQRLSPIAARNNVIFELETHFPGIEPFETLASSPLVQAAERLTGHRSEAVAFATEAPFLQALGFETIVMGPGSIDQAHQVDEFLALSQIAPGVELIRSLIQQFCLEEKR</sequence>
<dbReference type="NCBIfam" id="TIGR01892">
    <property type="entry name" value="AcOrn-deacetyl"/>
    <property type="match status" value="1"/>
</dbReference>
<dbReference type="InterPro" id="IPR036264">
    <property type="entry name" value="Bact_exopeptidase_dim_dom"/>
</dbReference>
<dbReference type="InterPro" id="IPR050072">
    <property type="entry name" value="Peptidase_M20A"/>
</dbReference>
<dbReference type="PANTHER" id="PTHR43808">
    <property type="entry name" value="ACETYLORNITHINE DEACETYLASE"/>
    <property type="match status" value="1"/>
</dbReference>
<evidence type="ECO:0000313" key="6">
    <source>
        <dbReference type="Proteomes" id="UP001620597"/>
    </source>
</evidence>
<dbReference type="EMBL" id="JBBKTX010000008">
    <property type="protein sequence ID" value="MFK4752420.1"/>
    <property type="molecule type" value="Genomic_DNA"/>
</dbReference>
<protein>
    <submittedName>
        <fullName evidence="5">Acetylornithine deacetylase</fullName>
        <ecNumber evidence="5">3.5.1.16</ecNumber>
    </submittedName>
</protein>
<organism evidence="5 6">
    <name type="scientific">Oceanobacter antarcticus</name>
    <dbReference type="NCBI Taxonomy" id="3133425"/>
    <lineage>
        <taxon>Bacteria</taxon>
        <taxon>Pseudomonadati</taxon>
        <taxon>Pseudomonadota</taxon>
        <taxon>Gammaproteobacteria</taxon>
        <taxon>Oceanospirillales</taxon>
        <taxon>Oceanospirillaceae</taxon>
        <taxon>Oceanobacter</taxon>
    </lineage>
</organism>
<dbReference type="SUPFAM" id="SSF53187">
    <property type="entry name" value="Zn-dependent exopeptidases"/>
    <property type="match status" value="1"/>
</dbReference>
<dbReference type="Pfam" id="PF07687">
    <property type="entry name" value="M20_dimer"/>
    <property type="match status" value="1"/>
</dbReference>
<keyword evidence="1" id="KW-0479">Metal-binding</keyword>
<dbReference type="Proteomes" id="UP001620597">
    <property type="component" value="Unassembled WGS sequence"/>
</dbReference>
<evidence type="ECO:0000256" key="3">
    <source>
        <dbReference type="ARBA" id="ARBA00023285"/>
    </source>
</evidence>
<dbReference type="Gene3D" id="3.40.630.10">
    <property type="entry name" value="Zn peptidases"/>
    <property type="match status" value="1"/>
</dbReference>
<name>A0ABW8NHJ7_9GAMM</name>
<reference evidence="5 6" key="1">
    <citation type="submission" date="2024-03" db="EMBL/GenBank/DDBJ databases">
        <title>High-quality draft genome sequence of Oceanobacter sp. wDCs-4.</title>
        <authorList>
            <person name="Dong C."/>
        </authorList>
    </citation>
    <scope>NUCLEOTIDE SEQUENCE [LARGE SCALE GENOMIC DNA]</scope>
    <source>
        <strain evidence="6">wDCs-4</strain>
    </source>
</reference>
<evidence type="ECO:0000313" key="5">
    <source>
        <dbReference type="EMBL" id="MFK4752420.1"/>
    </source>
</evidence>
<dbReference type="InterPro" id="IPR010169">
    <property type="entry name" value="AcOrn-deacetyl"/>
</dbReference>
<keyword evidence="2 5" id="KW-0378">Hydrolase</keyword>
<dbReference type="SUPFAM" id="SSF55031">
    <property type="entry name" value="Bacterial exopeptidase dimerisation domain"/>
    <property type="match status" value="1"/>
</dbReference>
<accession>A0ABW8NHJ7</accession>
<dbReference type="GO" id="GO:0008777">
    <property type="term" value="F:acetylornithine deacetylase activity"/>
    <property type="evidence" value="ECO:0007669"/>
    <property type="project" value="UniProtKB-EC"/>
</dbReference>
<evidence type="ECO:0000256" key="1">
    <source>
        <dbReference type="ARBA" id="ARBA00022723"/>
    </source>
</evidence>
<comment type="caution">
    <text evidence="5">The sequence shown here is derived from an EMBL/GenBank/DDBJ whole genome shotgun (WGS) entry which is preliminary data.</text>
</comment>
<keyword evidence="6" id="KW-1185">Reference proteome</keyword>
<dbReference type="EC" id="3.5.1.16" evidence="5"/>
<proteinExistence type="predicted"/>
<evidence type="ECO:0000256" key="2">
    <source>
        <dbReference type="ARBA" id="ARBA00022801"/>
    </source>
</evidence>
<dbReference type="CDD" id="cd03894">
    <property type="entry name" value="M20_ArgE"/>
    <property type="match status" value="1"/>
</dbReference>
<evidence type="ECO:0000259" key="4">
    <source>
        <dbReference type="Pfam" id="PF07687"/>
    </source>
</evidence>
<dbReference type="Pfam" id="PF01546">
    <property type="entry name" value="Peptidase_M20"/>
    <property type="match status" value="1"/>
</dbReference>